<dbReference type="InterPro" id="IPR058594">
    <property type="entry name" value="PB1-like_dom_pln"/>
</dbReference>
<gene>
    <name evidence="2" type="ORF">KIW84_025100</name>
</gene>
<dbReference type="Proteomes" id="UP001058974">
    <property type="component" value="Chromosome 2"/>
</dbReference>
<keyword evidence="3" id="KW-1185">Reference proteome</keyword>
<evidence type="ECO:0000313" key="3">
    <source>
        <dbReference type="Proteomes" id="UP001058974"/>
    </source>
</evidence>
<accession>A0A9D4YJG3</accession>
<proteinExistence type="predicted"/>
<sequence>MTSRQVKSCLRPSQTNKVMLRIHYKERLVSEVVRWYVGGEVTEMICQWDEDFMSYMDVERLIKSEGYVDIRCLWYWNPIFSFSRGLMSLNNDKDVLQFAKDVVGHKYSYKNMVGYEPSLLIVIWSFMNHDLFYVQWSVMNQYANASKIDELWSILWIGLCMEVELSMTLLLTTPTSLFTSDDDFGARKWLGDLGSGSDSDLGDFGTNSDLRPEDRGDFGFERPDDWEDFELYGSGRKILRSEGGIY</sequence>
<dbReference type="AlphaFoldDB" id="A0A9D4YJG3"/>
<reference evidence="2 3" key="1">
    <citation type="journal article" date="2022" name="Nat. Genet.">
        <title>Improved pea reference genome and pan-genome highlight genomic features and evolutionary characteristics.</title>
        <authorList>
            <person name="Yang T."/>
            <person name="Liu R."/>
            <person name="Luo Y."/>
            <person name="Hu S."/>
            <person name="Wang D."/>
            <person name="Wang C."/>
            <person name="Pandey M.K."/>
            <person name="Ge S."/>
            <person name="Xu Q."/>
            <person name="Li N."/>
            <person name="Li G."/>
            <person name="Huang Y."/>
            <person name="Saxena R.K."/>
            <person name="Ji Y."/>
            <person name="Li M."/>
            <person name="Yan X."/>
            <person name="He Y."/>
            <person name="Liu Y."/>
            <person name="Wang X."/>
            <person name="Xiang C."/>
            <person name="Varshney R.K."/>
            <person name="Ding H."/>
            <person name="Gao S."/>
            <person name="Zong X."/>
        </authorList>
    </citation>
    <scope>NUCLEOTIDE SEQUENCE [LARGE SCALE GENOMIC DNA]</scope>
    <source>
        <strain evidence="2 3">cv. Zhongwan 6</strain>
    </source>
</reference>
<organism evidence="2 3">
    <name type="scientific">Pisum sativum</name>
    <name type="common">Garden pea</name>
    <name type="synonym">Lathyrus oleraceus</name>
    <dbReference type="NCBI Taxonomy" id="3888"/>
    <lineage>
        <taxon>Eukaryota</taxon>
        <taxon>Viridiplantae</taxon>
        <taxon>Streptophyta</taxon>
        <taxon>Embryophyta</taxon>
        <taxon>Tracheophyta</taxon>
        <taxon>Spermatophyta</taxon>
        <taxon>Magnoliopsida</taxon>
        <taxon>eudicotyledons</taxon>
        <taxon>Gunneridae</taxon>
        <taxon>Pentapetalae</taxon>
        <taxon>rosids</taxon>
        <taxon>fabids</taxon>
        <taxon>Fabales</taxon>
        <taxon>Fabaceae</taxon>
        <taxon>Papilionoideae</taxon>
        <taxon>50 kb inversion clade</taxon>
        <taxon>NPAAA clade</taxon>
        <taxon>Hologalegina</taxon>
        <taxon>IRL clade</taxon>
        <taxon>Fabeae</taxon>
        <taxon>Lathyrus</taxon>
    </lineage>
</organism>
<feature type="domain" description="PB1-like" evidence="1">
    <location>
        <begin position="16"/>
        <end position="104"/>
    </location>
</feature>
<protein>
    <recommendedName>
        <fullName evidence="1">PB1-like domain-containing protein</fullName>
    </recommendedName>
</protein>
<name>A0A9D4YJG3_PEA</name>
<dbReference type="EMBL" id="JAMSHJ010000002">
    <property type="protein sequence ID" value="KAI5439579.1"/>
    <property type="molecule type" value="Genomic_DNA"/>
</dbReference>
<comment type="caution">
    <text evidence="2">The sequence shown here is derived from an EMBL/GenBank/DDBJ whole genome shotgun (WGS) entry which is preliminary data.</text>
</comment>
<dbReference type="Gramene" id="Psat02G0510000-T1">
    <property type="protein sequence ID" value="KAI5439579.1"/>
    <property type="gene ID" value="KIW84_025100"/>
</dbReference>
<evidence type="ECO:0000259" key="1">
    <source>
        <dbReference type="Pfam" id="PF26130"/>
    </source>
</evidence>
<dbReference type="Pfam" id="PF26130">
    <property type="entry name" value="PB1-like"/>
    <property type="match status" value="1"/>
</dbReference>
<evidence type="ECO:0000313" key="2">
    <source>
        <dbReference type="EMBL" id="KAI5439579.1"/>
    </source>
</evidence>